<evidence type="ECO:0000313" key="2">
    <source>
        <dbReference type="Proteomes" id="UP000026923"/>
    </source>
</evidence>
<sequence>MTRLLEDHLVRVIEAHVTRLDLEQGLDQHFTISATTRT</sequence>
<organism evidence="1 2">
    <name type="scientific">Stutzerimonas stutzeri KOS6</name>
    <dbReference type="NCBI Taxonomy" id="1218352"/>
    <lineage>
        <taxon>Bacteria</taxon>
        <taxon>Pseudomonadati</taxon>
        <taxon>Pseudomonadota</taxon>
        <taxon>Gammaproteobacteria</taxon>
        <taxon>Pseudomonadales</taxon>
        <taxon>Pseudomonadaceae</taxon>
        <taxon>Stutzerimonas</taxon>
    </lineage>
</organism>
<proteinExistence type="predicted"/>
<name>A0A061JWG6_STUST</name>
<dbReference type="EMBL" id="AMCZ02000002">
    <property type="protein sequence ID" value="EWC42999.1"/>
    <property type="molecule type" value="Genomic_DNA"/>
</dbReference>
<evidence type="ECO:0000313" key="1">
    <source>
        <dbReference type="EMBL" id="EWC42999.1"/>
    </source>
</evidence>
<dbReference type="HOGENOM" id="CLU_3331852_0_0_6"/>
<comment type="caution">
    <text evidence="1">The sequence shown here is derived from an EMBL/GenBank/DDBJ whole genome shotgun (WGS) entry which is preliminary data.</text>
</comment>
<gene>
    <name evidence="1" type="ORF">B597_002480</name>
</gene>
<reference evidence="1 2" key="1">
    <citation type="journal article" date="2013" name="Genome Announc.">
        <title>Draft Genome of the Nitrogen-Fixing Bacterium Pseudomonas stutzeri Strain KOS6 Isolated from Industrial Hydrocarbon Sludge.</title>
        <authorList>
            <person name="Grigoryeva T.V."/>
            <person name="Laikov A.V."/>
            <person name="Naumova R.P."/>
            <person name="Manolov A.I."/>
            <person name="Larin A.K."/>
            <person name="Karpova I.Y."/>
            <person name="Semashko T.A."/>
            <person name="Alexeev D.G."/>
            <person name="Kostryukova E.S."/>
            <person name="Muller R."/>
            <person name="Govorun V.M."/>
        </authorList>
    </citation>
    <scope>NUCLEOTIDE SEQUENCE [LARGE SCALE GENOMIC DNA]</scope>
    <source>
        <strain evidence="1 2">KOS6</strain>
    </source>
</reference>
<protein>
    <submittedName>
        <fullName evidence="1">Uncharacterized protein</fullName>
    </submittedName>
</protein>
<accession>A0A061JWG6</accession>
<dbReference type="AlphaFoldDB" id="A0A061JWG6"/>
<dbReference type="Proteomes" id="UP000026923">
    <property type="component" value="Unassembled WGS sequence"/>
</dbReference>